<evidence type="ECO:0000313" key="3">
    <source>
        <dbReference type="EMBL" id="CAB3758849.1"/>
    </source>
</evidence>
<feature type="transmembrane region" description="Helical" evidence="1">
    <location>
        <begin position="124"/>
        <end position="149"/>
    </location>
</feature>
<feature type="transmembrane region" description="Helical" evidence="1">
    <location>
        <begin position="16"/>
        <end position="39"/>
    </location>
</feature>
<evidence type="ECO:0000259" key="2">
    <source>
        <dbReference type="Pfam" id="PF01757"/>
    </source>
</evidence>
<organism evidence="3 4">
    <name type="scientific">Paraburkholderia humisilvae</name>
    <dbReference type="NCBI Taxonomy" id="627669"/>
    <lineage>
        <taxon>Bacteria</taxon>
        <taxon>Pseudomonadati</taxon>
        <taxon>Pseudomonadota</taxon>
        <taxon>Betaproteobacteria</taxon>
        <taxon>Burkholderiales</taxon>
        <taxon>Burkholderiaceae</taxon>
        <taxon>Paraburkholderia</taxon>
    </lineage>
</organism>
<dbReference type="Proteomes" id="UP000494363">
    <property type="component" value="Unassembled WGS sequence"/>
</dbReference>
<dbReference type="PANTHER" id="PTHR23028:SF131">
    <property type="entry name" value="BLR2367 PROTEIN"/>
    <property type="match status" value="1"/>
</dbReference>
<proteinExistence type="predicted"/>
<dbReference type="AlphaFoldDB" id="A0A6J5DXB4"/>
<keyword evidence="1" id="KW-1133">Transmembrane helix</keyword>
<gene>
    <name evidence="3" type="ORF">LMG29542_03447</name>
</gene>
<feature type="transmembrane region" description="Helical" evidence="1">
    <location>
        <begin position="304"/>
        <end position="324"/>
    </location>
</feature>
<evidence type="ECO:0000256" key="1">
    <source>
        <dbReference type="SAM" id="Phobius"/>
    </source>
</evidence>
<feature type="domain" description="Acyltransferase 3" evidence="2">
    <location>
        <begin position="12"/>
        <end position="322"/>
    </location>
</feature>
<keyword evidence="1" id="KW-0812">Transmembrane</keyword>
<name>A0A6J5DXB4_9BURK</name>
<reference evidence="3 4" key="1">
    <citation type="submission" date="2020-04" db="EMBL/GenBank/DDBJ databases">
        <authorList>
            <person name="De Canck E."/>
        </authorList>
    </citation>
    <scope>NUCLEOTIDE SEQUENCE [LARGE SCALE GENOMIC DNA]</scope>
    <source>
        <strain evidence="3 4">LMG 29542</strain>
    </source>
</reference>
<keyword evidence="4" id="KW-1185">Reference proteome</keyword>
<dbReference type="GO" id="GO:0016747">
    <property type="term" value="F:acyltransferase activity, transferring groups other than amino-acyl groups"/>
    <property type="evidence" value="ECO:0007669"/>
    <property type="project" value="InterPro"/>
</dbReference>
<dbReference type="GO" id="GO:0000271">
    <property type="term" value="P:polysaccharide biosynthetic process"/>
    <property type="evidence" value="ECO:0007669"/>
    <property type="project" value="TreeGrafter"/>
</dbReference>
<dbReference type="GO" id="GO:0016020">
    <property type="term" value="C:membrane"/>
    <property type="evidence" value="ECO:0007669"/>
    <property type="project" value="TreeGrafter"/>
</dbReference>
<feature type="transmembrane region" description="Helical" evidence="1">
    <location>
        <begin position="156"/>
        <end position="176"/>
    </location>
</feature>
<keyword evidence="1" id="KW-0472">Membrane</keyword>
<dbReference type="PANTHER" id="PTHR23028">
    <property type="entry name" value="ACETYLTRANSFERASE"/>
    <property type="match status" value="1"/>
</dbReference>
<sequence length="359" mass="40024">MSHYGCQMRKLNSIRILRAVAATTVIVHHVMITNGTAFGAFRVDIFFVLSGFVIALALSAGTITLREFVVSRVARIVPLYWLMTLVVFCGAIVRPDLFNSTTANVVELFKSLFFIPYTKESGQLFPMLFVGWTLNYEILFYVVTAVALLLMRERRFAFIALALGTLYFAALAAHSSFALGRFLAEDRVLEFPIGFVTWYVWKRGVRVPATLALPGALAMYVLMTYAEWALPGSSPLVRNGVPTFTLLMCALSLEESIRDNRATRALMYIGDASYATYLSHPFVVESMRKLLPKVVHGFNIRAPLGAVLAVIGATCVGCVFYRFVDRPLFKFARRTLDTRSRSRVPLPSSANPLAAERTE</sequence>
<feature type="transmembrane region" description="Helical" evidence="1">
    <location>
        <begin position="45"/>
        <end position="65"/>
    </location>
</feature>
<dbReference type="EMBL" id="CADIKH010000014">
    <property type="protein sequence ID" value="CAB3758849.1"/>
    <property type="molecule type" value="Genomic_DNA"/>
</dbReference>
<dbReference type="InterPro" id="IPR002656">
    <property type="entry name" value="Acyl_transf_3_dom"/>
</dbReference>
<protein>
    <recommendedName>
        <fullName evidence="2">Acyltransferase 3 domain-containing protein</fullName>
    </recommendedName>
</protein>
<evidence type="ECO:0000313" key="4">
    <source>
        <dbReference type="Proteomes" id="UP000494363"/>
    </source>
</evidence>
<dbReference type="InterPro" id="IPR050879">
    <property type="entry name" value="Acyltransferase_3"/>
</dbReference>
<dbReference type="Pfam" id="PF01757">
    <property type="entry name" value="Acyl_transf_3"/>
    <property type="match status" value="1"/>
</dbReference>
<accession>A0A6J5DXB4</accession>
<feature type="transmembrane region" description="Helical" evidence="1">
    <location>
        <begin position="77"/>
        <end position="93"/>
    </location>
</feature>